<evidence type="ECO:0000259" key="2">
    <source>
        <dbReference type="PROSITE" id="PS51502"/>
    </source>
</evidence>
<feature type="domain" description="Stress-response A/B barrel" evidence="2">
    <location>
        <begin position="3"/>
        <end position="105"/>
    </location>
</feature>
<dbReference type="PROSITE" id="PS51502">
    <property type="entry name" value="S_R_A_B_BARREL"/>
    <property type="match status" value="1"/>
</dbReference>
<reference evidence="3" key="1">
    <citation type="journal article" date="2023" name="Mol. Phylogenet. Evol.">
        <title>Genome-scale phylogeny and comparative genomics of the fungal order Sordariales.</title>
        <authorList>
            <person name="Hensen N."/>
            <person name="Bonometti L."/>
            <person name="Westerberg I."/>
            <person name="Brannstrom I.O."/>
            <person name="Guillou S."/>
            <person name="Cros-Aarteil S."/>
            <person name="Calhoun S."/>
            <person name="Haridas S."/>
            <person name="Kuo A."/>
            <person name="Mondo S."/>
            <person name="Pangilinan J."/>
            <person name="Riley R."/>
            <person name="LaButti K."/>
            <person name="Andreopoulos B."/>
            <person name="Lipzen A."/>
            <person name="Chen C."/>
            <person name="Yan M."/>
            <person name="Daum C."/>
            <person name="Ng V."/>
            <person name="Clum A."/>
            <person name="Steindorff A."/>
            <person name="Ohm R.A."/>
            <person name="Martin F."/>
            <person name="Silar P."/>
            <person name="Natvig D.O."/>
            <person name="Lalanne C."/>
            <person name="Gautier V."/>
            <person name="Ament-Velasquez S.L."/>
            <person name="Kruys A."/>
            <person name="Hutchinson M.I."/>
            <person name="Powell A.J."/>
            <person name="Barry K."/>
            <person name="Miller A.N."/>
            <person name="Grigoriev I.V."/>
            <person name="Debuchy R."/>
            <person name="Gladieux P."/>
            <person name="Hiltunen Thoren M."/>
            <person name="Johannesson H."/>
        </authorList>
    </citation>
    <scope>NUCLEOTIDE SEQUENCE</scope>
    <source>
        <strain evidence="3">PSN324</strain>
    </source>
</reference>
<keyword evidence="4" id="KW-1185">Reference proteome</keyword>
<gene>
    <name evidence="3" type="ORF">QBC42DRAFT_346483</name>
</gene>
<dbReference type="SUPFAM" id="SSF54909">
    <property type="entry name" value="Dimeric alpha+beta barrel"/>
    <property type="match status" value="1"/>
</dbReference>
<feature type="region of interest" description="Disordered" evidence="1">
    <location>
        <begin position="118"/>
        <end position="150"/>
    </location>
</feature>
<evidence type="ECO:0000256" key="1">
    <source>
        <dbReference type="SAM" id="MobiDB-lite"/>
    </source>
</evidence>
<dbReference type="InterPro" id="IPR011008">
    <property type="entry name" value="Dimeric_a/b-barrel"/>
</dbReference>
<name>A0AAV9HN38_9PEZI</name>
<dbReference type="AlphaFoldDB" id="A0AAV9HN38"/>
<reference evidence="3" key="2">
    <citation type="submission" date="2023-06" db="EMBL/GenBank/DDBJ databases">
        <authorList>
            <consortium name="Lawrence Berkeley National Laboratory"/>
            <person name="Mondo S.J."/>
            <person name="Hensen N."/>
            <person name="Bonometti L."/>
            <person name="Westerberg I."/>
            <person name="Brannstrom I.O."/>
            <person name="Guillou S."/>
            <person name="Cros-Aarteil S."/>
            <person name="Calhoun S."/>
            <person name="Haridas S."/>
            <person name="Kuo A."/>
            <person name="Pangilinan J."/>
            <person name="Riley R."/>
            <person name="Labutti K."/>
            <person name="Andreopoulos B."/>
            <person name="Lipzen A."/>
            <person name="Chen C."/>
            <person name="Yanf M."/>
            <person name="Daum C."/>
            <person name="Ng V."/>
            <person name="Clum A."/>
            <person name="Steindorff A."/>
            <person name="Ohm R."/>
            <person name="Martin F."/>
            <person name="Silar P."/>
            <person name="Natvig D."/>
            <person name="Lalanne C."/>
            <person name="Gautier V."/>
            <person name="Ament-Velasquez S.L."/>
            <person name="Kruys A."/>
            <person name="Hutchinson M.I."/>
            <person name="Powell A.J."/>
            <person name="Barry K."/>
            <person name="Miller A.N."/>
            <person name="Grigoriev I.V."/>
            <person name="Debuchy R."/>
            <person name="Gladieux P."/>
            <person name="Thoren M.H."/>
            <person name="Johannesson H."/>
        </authorList>
    </citation>
    <scope>NUCLEOTIDE SEQUENCE</scope>
    <source>
        <strain evidence="3">PSN324</strain>
    </source>
</reference>
<comment type="caution">
    <text evidence="3">The sequence shown here is derived from an EMBL/GenBank/DDBJ whole genome shotgun (WGS) entry which is preliminary data.</text>
</comment>
<feature type="compositionally biased region" description="Polar residues" evidence="1">
    <location>
        <begin position="118"/>
        <end position="128"/>
    </location>
</feature>
<dbReference type="EMBL" id="MU864975">
    <property type="protein sequence ID" value="KAK4462220.1"/>
    <property type="molecule type" value="Genomic_DNA"/>
</dbReference>
<dbReference type="Pfam" id="PF07876">
    <property type="entry name" value="Dabb"/>
    <property type="match status" value="1"/>
</dbReference>
<sequence length="150" mass="17037">MPSYHAILLRFKDDATTDNKMGTYLGFMSQLEDCHYPADNAPYIRSIVVGNNSEMDEVMEGYTYIFTLHFSSPGERGWYVNGDPIAKRFMRSIEHLIEKVERVSWDSELQGAQLIQENVRQNEQQQPPRSEDPSREGGGQQLDSGSDGVS</sequence>
<dbReference type="Proteomes" id="UP001321749">
    <property type="component" value="Unassembled WGS sequence"/>
</dbReference>
<accession>A0AAV9HN38</accession>
<dbReference type="Gene3D" id="3.30.70.100">
    <property type="match status" value="1"/>
</dbReference>
<evidence type="ECO:0000313" key="4">
    <source>
        <dbReference type="Proteomes" id="UP001321749"/>
    </source>
</evidence>
<feature type="compositionally biased region" description="Low complexity" evidence="1">
    <location>
        <begin position="141"/>
        <end position="150"/>
    </location>
</feature>
<protein>
    <recommendedName>
        <fullName evidence="2">Stress-response A/B barrel domain-containing protein</fullName>
    </recommendedName>
</protein>
<proteinExistence type="predicted"/>
<dbReference type="InterPro" id="IPR013097">
    <property type="entry name" value="Dabb"/>
</dbReference>
<evidence type="ECO:0000313" key="3">
    <source>
        <dbReference type="EMBL" id="KAK4462220.1"/>
    </source>
</evidence>
<organism evidence="3 4">
    <name type="scientific">Cladorrhinum samala</name>
    <dbReference type="NCBI Taxonomy" id="585594"/>
    <lineage>
        <taxon>Eukaryota</taxon>
        <taxon>Fungi</taxon>
        <taxon>Dikarya</taxon>
        <taxon>Ascomycota</taxon>
        <taxon>Pezizomycotina</taxon>
        <taxon>Sordariomycetes</taxon>
        <taxon>Sordariomycetidae</taxon>
        <taxon>Sordariales</taxon>
        <taxon>Podosporaceae</taxon>
        <taxon>Cladorrhinum</taxon>
    </lineage>
</organism>